<dbReference type="PROSITE" id="PS00356">
    <property type="entry name" value="HTH_LACI_1"/>
    <property type="match status" value="1"/>
</dbReference>
<dbReference type="InterPro" id="IPR046335">
    <property type="entry name" value="LacI/GalR-like_sensor"/>
</dbReference>
<dbReference type="Pfam" id="PF13377">
    <property type="entry name" value="Peripla_BP_3"/>
    <property type="match status" value="1"/>
</dbReference>
<dbReference type="CDD" id="cd06267">
    <property type="entry name" value="PBP1_LacI_sugar_binding-like"/>
    <property type="match status" value="1"/>
</dbReference>
<dbReference type="SUPFAM" id="SSF53822">
    <property type="entry name" value="Periplasmic binding protein-like I"/>
    <property type="match status" value="1"/>
</dbReference>
<proteinExistence type="predicted"/>
<dbReference type="Proteomes" id="UP000829069">
    <property type="component" value="Chromosome"/>
</dbReference>
<dbReference type="Pfam" id="PF00356">
    <property type="entry name" value="LacI"/>
    <property type="match status" value="1"/>
</dbReference>
<keyword evidence="6" id="KW-1185">Reference proteome</keyword>
<dbReference type="PROSITE" id="PS50932">
    <property type="entry name" value="HTH_LACI_2"/>
    <property type="match status" value="1"/>
</dbReference>
<evidence type="ECO:0000259" key="4">
    <source>
        <dbReference type="PROSITE" id="PS50932"/>
    </source>
</evidence>
<protein>
    <submittedName>
        <fullName evidence="5">LacI family transcriptional regulator</fullName>
    </submittedName>
</protein>
<dbReference type="InterPro" id="IPR028082">
    <property type="entry name" value="Peripla_BP_I"/>
</dbReference>
<keyword evidence="1" id="KW-0805">Transcription regulation</keyword>
<evidence type="ECO:0000313" key="5">
    <source>
        <dbReference type="EMBL" id="UNK45846.1"/>
    </source>
</evidence>
<dbReference type="InterPro" id="IPR010982">
    <property type="entry name" value="Lambda_DNA-bd_dom_sf"/>
</dbReference>
<evidence type="ECO:0000256" key="2">
    <source>
        <dbReference type="ARBA" id="ARBA00023125"/>
    </source>
</evidence>
<dbReference type="EMBL" id="CP093326">
    <property type="protein sequence ID" value="UNK45846.1"/>
    <property type="molecule type" value="Genomic_DNA"/>
</dbReference>
<dbReference type="RefSeq" id="WP_241914008.1">
    <property type="nucleotide sequence ID" value="NZ_CP093326.1"/>
</dbReference>
<dbReference type="CDD" id="cd01392">
    <property type="entry name" value="HTH_LacI"/>
    <property type="match status" value="1"/>
</dbReference>
<evidence type="ECO:0000313" key="6">
    <source>
        <dbReference type="Proteomes" id="UP000829069"/>
    </source>
</evidence>
<dbReference type="SMART" id="SM00354">
    <property type="entry name" value="HTH_LACI"/>
    <property type="match status" value="1"/>
</dbReference>
<evidence type="ECO:0000256" key="3">
    <source>
        <dbReference type="ARBA" id="ARBA00023163"/>
    </source>
</evidence>
<keyword evidence="2" id="KW-0238">DNA-binding</keyword>
<dbReference type="Gene3D" id="1.10.260.40">
    <property type="entry name" value="lambda repressor-like DNA-binding domains"/>
    <property type="match status" value="1"/>
</dbReference>
<gene>
    <name evidence="5" type="ORF">MNQ99_00160</name>
</gene>
<name>A0ABY3W782_9MICC</name>
<feature type="domain" description="HTH lacI-type" evidence="4">
    <location>
        <begin position="2"/>
        <end position="56"/>
    </location>
</feature>
<keyword evidence="3" id="KW-0804">Transcription</keyword>
<dbReference type="PANTHER" id="PTHR30146">
    <property type="entry name" value="LACI-RELATED TRANSCRIPTIONAL REPRESSOR"/>
    <property type="match status" value="1"/>
</dbReference>
<dbReference type="Gene3D" id="3.40.50.2300">
    <property type="match status" value="2"/>
</dbReference>
<sequence>MTGIDDVARAAGVSTATVSRALRGLTGVSAATRDRVLQTADSLGYEPSSSAAHLASGRTMAMGVLLPMIERWYFASALEGVDRALRAAGYDLIVFSLGGSGTNRQRVFHRSMLRKRIDALLVMCMQLTPDELADLQALEYPNVIVGGHVDGLRSVSVDDAAAATDAAEYLISLGHTRIAHLKGGGAYGIDFDVPRRREQAFRDTMARHGLPVRPEWQAMGGFRFAGGKIAAGQLLDAPGERPTAIFASADEMAFGALLAAHERGLRVPEDLSVVGIDDHEFAEPMGLTTIRQRPDEQGAYAAELLLGELQGKARLDVPRIQPHELVVRASTGPPPSS</sequence>
<organism evidence="5 6">
    <name type="scientific">Arthrobacter sulfonylureivorans</name>
    <dbReference type="NCBI Taxonomy" id="2486855"/>
    <lineage>
        <taxon>Bacteria</taxon>
        <taxon>Bacillati</taxon>
        <taxon>Actinomycetota</taxon>
        <taxon>Actinomycetes</taxon>
        <taxon>Micrococcales</taxon>
        <taxon>Micrococcaceae</taxon>
        <taxon>Arthrobacter</taxon>
    </lineage>
</organism>
<accession>A0ABY3W782</accession>
<dbReference type="InterPro" id="IPR000843">
    <property type="entry name" value="HTH_LacI"/>
</dbReference>
<evidence type="ECO:0000256" key="1">
    <source>
        <dbReference type="ARBA" id="ARBA00023015"/>
    </source>
</evidence>
<dbReference type="SUPFAM" id="SSF47413">
    <property type="entry name" value="lambda repressor-like DNA-binding domains"/>
    <property type="match status" value="1"/>
</dbReference>
<reference evidence="5 6" key="1">
    <citation type="submission" date="2022-03" db="EMBL/GenBank/DDBJ databases">
        <title>Isotopic signatures of nitrous oxide derived from detoxification processes.</title>
        <authorList>
            <person name="Behrendt U."/>
            <person name="Buchen C."/>
            <person name="Well R."/>
            <person name="Ulrich A."/>
            <person name="Rohe L."/>
            <person name="Kolb S."/>
            <person name="Schloter M."/>
            <person name="Horn M.A."/>
            <person name="Augustin J."/>
        </authorList>
    </citation>
    <scope>NUCLEOTIDE SEQUENCE [LARGE SCALE GENOMIC DNA]</scope>
    <source>
        <strain evidence="5 6">S4-C24</strain>
    </source>
</reference>
<dbReference type="PANTHER" id="PTHR30146:SF109">
    <property type="entry name" value="HTH-TYPE TRANSCRIPTIONAL REGULATOR GALS"/>
    <property type="match status" value="1"/>
</dbReference>